<protein>
    <submittedName>
        <fullName evidence="2">Uncharacterized protein</fullName>
    </submittedName>
</protein>
<keyword evidence="3" id="KW-1185">Reference proteome</keyword>
<comment type="caution">
    <text evidence="2">The sequence shown here is derived from an EMBL/GenBank/DDBJ whole genome shotgun (WGS) entry which is preliminary data.</text>
</comment>
<evidence type="ECO:0000256" key="1">
    <source>
        <dbReference type="SAM" id="SignalP"/>
    </source>
</evidence>
<evidence type="ECO:0000313" key="2">
    <source>
        <dbReference type="EMBL" id="OFC72315.1"/>
    </source>
</evidence>
<evidence type="ECO:0000313" key="3">
    <source>
        <dbReference type="Proteomes" id="UP000175691"/>
    </source>
</evidence>
<sequence>MTKFKKFFSQMAVILAATTAYPTLSQELPASAAVTPLISAIELNIEAINVQEQVKAVLVTETQQQLAATLLAMNEEERSQAENTQGE</sequence>
<gene>
    <name evidence="2" type="ORF">BFC18_03400</name>
</gene>
<dbReference type="OrthoDB" id="9864317at2"/>
<feature type="chain" id="PRO_5009209822" evidence="1">
    <location>
        <begin position="26"/>
        <end position="87"/>
    </location>
</feature>
<accession>A0A1E7ZFL0</accession>
<dbReference type="Proteomes" id="UP000175691">
    <property type="component" value="Unassembled WGS sequence"/>
</dbReference>
<dbReference type="RefSeq" id="WP_070123542.1">
    <property type="nucleotide sequence ID" value="NZ_MDHN01000005.1"/>
</dbReference>
<keyword evidence="1" id="KW-0732">Signal</keyword>
<reference evidence="2 3" key="1">
    <citation type="submission" date="2016-08" db="EMBL/GenBank/DDBJ databases">
        <authorList>
            <person name="Seilhamer J.J."/>
        </authorList>
    </citation>
    <scope>NUCLEOTIDE SEQUENCE [LARGE SCALE GENOMIC DNA]</scope>
    <source>
        <strain evidence="2 3">KCTC 42603</strain>
    </source>
</reference>
<name>A0A1E7ZFL0_9ALTE</name>
<dbReference type="EMBL" id="MDHN01000005">
    <property type="protein sequence ID" value="OFC72315.1"/>
    <property type="molecule type" value="Genomic_DNA"/>
</dbReference>
<dbReference type="STRING" id="1656094.BFC18_03400"/>
<feature type="signal peptide" evidence="1">
    <location>
        <begin position="1"/>
        <end position="25"/>
    </location>
</feature>
<dbReference type="AlphaFoldDB" id="A0A1E7ZFL0"/>
<organism evidence="2 3">
    <name type="scientific">Alteromonas confluentis</name>
    <dbReference type="NCBI Taxonomy" id="1656094"/>
    <lineage>
        <taxon>Bacteria</taxon>
        <taxon>Pseudomonadati</taxon>
        <taxon>Pseudomonadota</taxon>
        <taxon>Gammaproteobacteria</taxon>
        <taxon>Alteromonadales</taxon>
        <taxon>Alteromonadaceae</taxon>
        <taxon>Alteromonas/Salinimonas group</taxon>
        <taxon>Alteromonas</taxon>
    </lineage>
</organism>
<proteinExistence type="predicted"/>